<dbReference type="OrthoDB" id="1215883at2759"/>
<comment type="caution">
    <text evidence="1">The sequence shown here is derived from an EMBL/GenBank/DDBJ whole genome shotgun (WGS) entry which is preliminary data.</text>
</comment>
<accession>A0A9J5W9D9</accession>
<organism evidence="1 2">
    <name type="scientific">Solanum commersonii</name>
    <name type="common">Commerson's wild potato</name>
    <name type="synonym">Commerson's nightshade</name>
    <dbReference type="NCBI Taxonomy" id="4109"/>
    <lineage>
        <taxon>Eukaryota</taxon>
        <taxon>Viridiplantae</taxon>
        <taxon>Streptophyta</taxon>
        <taxon>Embryophyta</taxon>
        <taxon>Tracheophyta</taxon>
        <taxon>Spermatophyta</taxon>
        <taxon>Magnoliopsida</taxon>
        <taxon>eudicotyledons</taxon>
        <taxon>Gunneridae</taxon>
        <taxon>Pentapetalae</taxon>
        <taxon>asterids</taxon>
        <taxon>lamiids</taxon>
        <taxon>Solanales</taxon>
        <taxon>Solanaceae</taxon>
        <taxon>Solanoideae</taxon>
        <taxon>Solaneae</taxon>
        <taxon>Solanum</taxon>
    </lineage>
</organism>
<gene>
    <name evidence="1" type="ORF">H5410_061701</name>
</gene>
<evidence type="ECO:0000313" key="2">
    <source>
        <dbReference type="Proteomes" id="UP000824120"/>
    </source>
</evidence>
<evidence type="ECO:0000313" key="1">
    <source>
        <dbReference type="EMBL" id="KAG5571935.1"/>
    </source>
</evidence>
<sequence>MKLGSGVEENVLKQKSRVNWIGGGEANTNYFHAQINIRISRNAINSIYSASWVKLQEPALVEEEFISFFSSLMGTATEDLPSPNVEVIRKDLLGTNICFTQKNLEDDRGSVQNLFVDRLNSRVKEGPYFMGKTLPSKG</sequence>
<dbReference type="AlphaFoldDB" id="A0A9J5W9D9"/>
<proteinExistence type="predicted"/>
<dbReference type="EMBL" id="JACXVP010000012">
    <property type="protein sequence ID" value="KAG5571935.1"/>
    <property type="molecule type" value="Genomic_DNA"/>
</dbReference>
<name>A0A9J5W9D9_SOLCO</name>
<keyword evidence="2" id="KW-1185">Reference proteome</keyword>
<reference evidence="1 2" key="1">
    <citation type="submission" date="2020-09" db="EMBL/GenBank/DDBJ databases">
        <title>De no assembly of potato wild relative species, Solanum commersonii.</title>
        <authorList>
            <person name="Cho K."/>
        </authorList>
    </citation>
    <scope>NUCLEOTIDE SEQUENCE [LARGE SCALE GENOMIC DNA]</scope>
    <source>
        <strain evidence="1">LZ3.2</strain>
        <tissue evidence="1">Leaf</tissue>
    </source>
</reference>
<dbReference type="Proteomes" id="UP000824120">
    <property type="component" value="Chromosome 12"/>
</dbReference>
<protein>
    <submittedName>
        <fullName evidence="1">Uncharacterized protein</fullName>
    </submittedName>
</protein>